<protein>
    <submittedName>
        <fullName evidence="2">Uncharacterized protein</fullName>
    </submittedName>
</protein>
<evidence type="ECO:0000313" key="5">
    <source>
        <dbReference type="Proteomes" id="UP000325313"/>
    </source>
</evidence>
<proteinExistence type="predicted"/>
<feature type="region of interest" description="Disordered" evidence="1">
    <location>
        <begin position="1"/>
        <end position="24"/>
    </location>
</feature>
<gene>
    <name evidence="3" type="ORF">PGT21_011367</name>
    <name evidence="2" type="ORF">PGTUg99_030644</name>
</gene>
<keyword evidence="4" id="KW-1185">Reference proteome</keyword>
<dbReference type="AlphaFoldDB" id="A0A5B0N475"/>
<feature type="compositionally biased region" description="Basic residues" evidence="1">
    <location>
        <begin position="1"/>
        <end position="12"/>
    </location>
</feature>
<dbReference type="Proteomes" id="UP000325313">
    <property type="component" value="Unassembled WGS sequence"/>
</dbReference>
<evidence type="ECO:0000313" key="3">
    <source>
        <dbReference type="EMBL" id="KAA1094147.1"/>
    </source>
</evidence>
<dbReference type="Proteomes" id="UP000324748">
    <property type="component" value="Unassembled WGS sequence"/>
</dbReference>
<dbReference type="EMBL" id="VDEP01000438">
    <property type="protein sequence ID" value="KAA1083366.1"/>
    <property type="molecule type" value="Genomic_DNA"/>
</dbReference>
<dbReference type="EMBL" id="VSWC01000079">
    <property type="protein sequence ID" value="KAA1094147.1"/>
    <property type="molecule type" value="Genomic_DNA"/>
</dbReference>
<evidence type="ECO:0000313" key="4">
    <source>
        <dbReference type="Proteomes" id="UP000324748"/>
    </source>
</evidence>
<name>A0A5B0N475_PUCGR</name>
<evidence type="ECO:0000256" key="1">
    <source>
        <dbReference type="SAM" id="MobiDB-lite"/>
    </source>
</evidence>
<comment type="caution">
    <text evidence="2">The sequence shown here is derived from an EMBL/GenBank/DDBJ whole genome shotgun (WGS) entry which is preliminary data.</text>
</comment>
<evidence type="ECO:0000313" key="2">
    <source>
        <dbReference type="EMBL" id="KAA1083366.1"/>
    </source>
</evidence>
<organism evidence="2 5">
    <name type="scientific">Puccinia graminis f. sp. tritici</name>
    <dbReference type="NCBI Taxonomy" id="56615"/>
    <lineage>
        <taxon>Eukaryota</taxon>
        <taxon>Fungi</taxon>
        <taxon>Dikarya</taxon>
        <taxon>Basidiomycota</taxon>
        <taxon>Pucciniomycotina</taxon>
        <taxon>Pucciniomycetes</taxon>
        <taxon>Pucciniales</taxon>
        <taxon>Pucciniaceae</taxon>
        <taxon>Puccinia</taxon>
    </lineage>
</organism>
<accession>A0A5B0N475</accession>
<sequence length="84" mass="8949">MHLRAKTLKRSRTSSAETIANGGAKPSGVLTAVVRMLFMEAIIGMIAERQTAVGVGGRELEGTKEKLHEGDNNVFVGVGCRPKL</sequence>
<reference evidence="4 5" key="1">
    <citation type="submission" date="2019-05" db="EMBL/GenBank/DDBJ databases">
        <title>Emergence of the Ug99 lineage of the wheat stem rust pathogen through somatic hybridization.</title>
        <authorList>
            <person name="Li F."/>
            <person name="Upadhyaya N.M."/>
            <person name="Sperschneider J."/>
            <person name="Matny O."/>
            <person name="Nguyen-Phuc H."/>
            <person name="Mago R."/>
            <person name="Raley C."/>
            <person name="Miller M.E."/>
            <person name="Silverstein K.A.T."/>
            <person name="Henningsen E."/>
            <person name="Hirsch C.D."/>
            <person name="Visser B."/>
            <person name="Pretorius Z.A."/>
            <person name="Steffenson B.J."/>
            <person name="Schwessinger B."/>
            <person name="Dodds P.N."/>
            <person name="Figueroa M."/>
        </authorList>
    </citation>
    <scope>NUCLEOTIDE SEQUENCE [LARGE SCALE GENOMIC DNA]</scope>
    <source>
        <strain evidence="3">21-0</strain>
        <strain evidence="2 5">Ug99</strain>
    </source>
</reference>